<evidence type="ECO:0000256" key="1">
    <source>
        <dbReference type="PROSITE-ProRule" id="PRU00325"/>
    </source>
</evidence>
<gene>
    <name evidence="3" type="ORF">C436_21855</name>
    <name evidence="4" type="ORF">KDQ40_21745</name>
</gene>
<dbReference type="GeneID" id="64825639"/>
<dbReference type="InterPro" id="IPR007527">
    <property type="entry name" value="Znf_SWIM"/>
</dbReference>
<accession>M0JCR2</accession>
<sequence length="268" mass="30518">MNVDEGTIRNRSTDAVFGRGETYRKEGRIQQLDRFDDLVTAAVSGSKLYDVTIEFGGRSLDTNCTCPYDGSGDCKHVVAVLLDIAADPPADESERVEAVLDDVSADDLRGFVRDALAEHAELREQFLAQFGDDHKSVEEYREEIAQLFEQHADPVVFEAIDFSRFFEIAQQYQDRDRYLAAATVYRAIFEEVDEKSNWIDGAYDHYAKTIQTAIEGYGDCVLATDPSPEEFDTYAGVLETRATTEPRINDEQFWRAIDNLEERYNEWD</sequence>
<keyword evidence="1" id="KW-0863">Zinc-finger</keyword>
<evidence type="ECO:0000313" key="6">
    <source>
        <dbReference type="Proteomes" id="UP000682967"/>
    </source>
</evidence>
<evidence type="ECO:0000259" key="2">
    <source>
        <dbReference type="PROSITE" id="PS50966"/>
    </source>
</evidence>
<dbReference type="AlphaFoldDB" id="M0JCR2"/>
<dbReference type="Pfam" id="PF04434">
    <property type="entry name" value="SWIM"/>
    <property type="match status" value="1"/>
</dbReference>
<protein>
    <submittedName>
        <fullName evidence="3">SWIM zinc finger domain-containing protein</fullName>
    </submittedName>
    <submittedName>
        <fullName evidence="4">SWIM zinc finger family protein</fullName>
    </submittedName>
</protein>
<dbReference type="EMBL" id="AOLR01000081">
    <property type="protein sequence ID" value="EMA06143.1"/>
    <property type="molecule type" value="Genomic_DNA"/>
</dbReference>
<proteinExistence type="predicted"/>
<dbReference type="PROSITE" id="PS50966">
    <property type="entry name" value="ZF_SWIM"/>
    <property type="match status" value="1"/>
</dbReference>
<reference evidence="4" key="2">
    <citation type="submission" date="2021-04" db="EMBL/GenBank/DDBJ databases">
        <title>Complete Genome sequence and Methylome Analysis of the Haloarchaeon Haloarcula sinaiiensis.</title>
        <authorList>
            <person name="Fomenkov A."/>
            <person name="DasSarma P."/>
            <person name="DasSarma S."/>
            <person name="Roberts R.J."/>
        </authorList>
    </citation>
    <scope>NUCLEOTIDE SEQUENCE</scope>
    <source>
        <strain evidence="4">ATCC 33800</strain>
        <plasmid evidence="4">pHsi204</plasmid>
    </source>
</reference>
<keyword evidence="5" id="KW-1185">Reference proteome</keyword>
<keyword evidence="1" id="KW-0862">Zinc</keyword>
<geneLocation type="plasmid" evidence="4 6">
    <name>pHsi204</name>
</geneLocation>
<dbReference type="Proteomes" id="UP000011659">
    <property type="component" value="Unassembled WGS sequence"/>
</dbReference>
<dbReference type="GO" id="GO:0008270">
    <property type="term" value="F:zinc ion binding"/>
    <property type="evidence" value="ECO:0007669"/>
    <property type="project" value="UniProtKB-KW"/>
</dbReference>
<dbReference type="RefSeq" id="WP_004967102.1">
    <property type="nucleotide sequence ID" value="NZ_AOLR01000081.1"/>
</dbReference>
<name>M0JCR2_9EURY</name>
<reference evidence="3 5" key="1">
    <citation type="journal article" date="2014" name="PLoS Genet.">
        <title>Phylogenetically driven sequencing of extremely halophilic archaea reveals strategies for static and dynamic osmo-response.</title>
        <authorList>
            <person name="Becker E.A."/>
            <person name="Seitzer P.M."/>
            <person name="Tritt A."/>
            <person name="Larsen D."/>
            <person name="Krusor M."/>
            <person name="Yao A.I."/>
            <person name="Wu D."/>
            <person name="Madern D."/>
            <person name="Eisen J.A."/>
            <person name="Darling A.E."/>
            <person name="Facciotti M.T."/>
        </authorList>
    </citation>
    <scope>NUCLEOTIDE SEQUENCE [LARGE SCALE GENOMIC DNA]</scope>
    <source>
        <strain evidence="3 5">ATCC 33800</strain>
    </source>
</reference>
<dbReference type="PATRIC" id="fig|662476.7.peg.4338"/>
<evidence type="ECO:0000313" key="5">
    <source>
        <dbReference type="Proteomes" id="UP000011659"/>
    </source>
</evidence>
<keyword evidence="1" id="KW-0479">Metal-binding</keyword>
<dbReference type="Proteomes" id="UP000682967">
    <property type="component" value="Plasmid pHsi204"/>
</dbReference>
<keyword evidence="4" id="KW-0614">Plasmid</keyword>
<organism evidence="3 5">
    <name type="scientific">Haloarcula marismortui ATCC 33800</name>
    <dbReference type="NCBI Taxonomy" id="662476"/>
    <lineage>
        <taxon>Archaea</taxon>
        <taxon>Methanobacteriati</taxon>
        <taxon>Methanobacteriota</taxon>
        <taxon>Stenosarchaea group</taxon>
        <taxon>Halobacteria</taxon>
        <taxon>Halobacteriales</taxon>
        <taxon>Haloarculaceae</taxon>
        <taxon>Haloarcula</taxon>
    </lineage>
</organism>
<dbReference type="KEGG" id="hsin:KDQ40_21745"/>
<dbReference type="OrthoDB" id="41163at2157"/>
<evidence type="ECO:0000313" key="4">
    <source>
        <dbReference type="EMBL" id="QUJ74755.1"/>
    </source>
</evidence>
<evidence type="ECO:0000313" key="3">
    <source>
        <dbReference type="EMBL" id="EMA06143.1"/>
    </source>
</evidence>
<dbReference type="EMBL" id="CP073371">
    <property type="protein sequence ID" value="QUJ74755.1"/>
    <property type="molecule type" value="Genomic_DNA"/>
</dbReference>
<feature type="domain" description="SWIM-type" evidence="2">
    <location>
        <begin position="49"/>
        <end position="85"/>
    </location>
</feature>